<accession>A0A8J3IV19</accession>
<dbReference type="SUPFAM" id="SSF51735">
    <property type="entry name" value="NAD(P)-binding Rossmann-fold domains"/>
    <property type="match status" value="1"/>
</dbReference>
<dbReference type="InterPro" id="IPR051604">
    <property type="entry name" value="Ergot_Alk_Oxidoreductase"/>
</dbReference>
<dbReference type="PANTHER" id="PTHR43162:SF1">
    <property type="entry name" value="PRESTALK A DIFFERENTIATION PROTEIN A"/>
    <property type="match status" value="1"/>
</dbReference>
<keyword evidence="3" id="KW-1185">Reference proteome</keyword>
<dbReference type="InterPro" id="IPR036291">
    <property type="entry name" value="NAD(P)-bd_dom_sf"/>
</dbReference>
<dbReference type="RefSeq" id="WP_220209671.1">
    <property type="nucleotide sequence ID" value="NZ_BNJK01000002.1"/>
</dbReference>
<reference evidence="2" key="1">
    <citation type="submission" date="2020-10" db="EMBL/GenBank/DDBJ databases">
        <title>Taxonomic study of unclassified bacteria belonging to the class Ktedonobacteria.</title>
        <authorList>
            <person name="Yabe S."/>
            <person name="Wang C.M."/>
            <person name="Zheng Y."/>
            <person name="Sakai Y."/>
            <person name="Cavaletti L."/>
            <person name="Monciardini P."/>
            <person name="Donadio S."/>
        </authorList>
    </citation>
    <scope>NUCLEOTIDE SEQUENCE</scope>
    <source>
        <strain evidence="2">ID150040</strain>
    </source>
</reference>
<dbReference type="Gene3D" id="3.90.25.10">
    <property type="entry name" value="UDP-galactose 4-epimerase, domain 1"/>
    <property type="match status" value="1"/>
</dbReference>
<evidence type="ECO:0000313" key="2">
    <source>
        <dbReference type="EMBL" id="GHO99005.1"/>
    </source>
</evidence>
<dbReference type="EMBL" id="BNJK01000002">
    <property type="protein sequence ID" value="GHO99005.1"/>
    <property type="molecule type" value="Genomic_DNA"/>
</dbReference>
<protein>
    <submittedName>
        <fullName evidence="2">Nucleotide-diphosphate-sugar epimerase</fullName>
    </submittedName>
</protein>
<gene>
    <name evidence="2" type="ORF">KSF_090530</name>
</gene>
<name>A0A8J3IV19_9CHLR</name>
<dbReference type="PANTHER" id="PTHR43162">
    <property type="match status" value="1"/>
</dbReference>
<evidence type="ECO:0000313" key="3">
    <source>
        <dbReference type="Proteomes" id="UP000597444"/>
    </source>
</evidence>
<dbReference type="InterPro" id="IPR008030">
    <property type="entry name" value="NmrA-like"/>
</dbReference>
<dbReference type="AlphaFoldDB" id="A0A8J3IV19"/>
<dbReference type="Pfam" id="PF05368">
    <property type="entry name" value="NmrA"/>
    <property type="match status" value="1"/>
</dbReference>
<dbReference type="Proteomes" id="UP000597444">
    <property type="component" value="Unassembled WGS sequence"/>
</dbReference>
<organism evidence="2 3">
    <name type="scientific">Reticulibacter mediterranei</name>
    <dbReference type="NCBI Taxonomy" id="2778369"/>
    <lineage>
        <taxon>Bacteria</taxon>
        <taxon>Bacillati</taxon>
        <taxon>Chloroflexota</taxon>
        <taxon>Ktedonobacteria</taxon>
        <taxon>Ktedonobacterales</taxon>
        <taxon>Reticulibacteraceae</taxon>
        <taxon>Reticulibacter</taxon>
    </lineage>
</organism>
<proteinExistence type="predicted"/>
<evidence type="ECO:0000259" key="1">
    <source>
        <dbReference type="Pfam" id="PF05368"/>
    </source>
</evidence>
<sequence length="276" mass="29645">MILVTGATGNVGEELVRALDNAGHRVRALVRAPKAGSLPTSVEKVTGDLNQPETLSSALIGVQGVFLLSGYQDMDGLLAQMSHAGVEQVVLLSGSSAPTGDMSNAITRYMVRSEIAVRESGIPWTILQPNSFMSNALRWVPQIRAGNLVRTAFPGVRVATIDPFDIAQVAATVFASAEHEGKSYRLSGPESLLPAEQVAILGRVLGQALQFEGIPDDQARVEMSATMPMEYVEAFFSFFAEGKLDESHVLPTVANLTGRRPHTFEQWAVAHATAFR</sequence>
<dbReference type="Gene3D" id="3.40.50.720">
    <property type="entry name" value="NAD(P)-binding Rossmann-like Domain"/>
    <property type="match status" value="1"/>
</dbReference>
<comment type="caution">
    <text evidence="2">The sequence shown here is derived from an EMBL/GenBank/DDBJ whole genome shotgun (WGS) entry which is preliminary data.</text>
</comment>
<feature type="domain" description="NmrA-like" evidence="1">
    <location>
        <begin position="2"/>
        <end position="242"/>
    </location>
</feature>